<dbReference type="Proteomes" id="UP000299102">
    <property type="component" value="Unassembled WGS sequence"/>
</dbReference>
<sequence length="237" mass="26342">MAFFDHPSFASAGREASNGGKAASCEHVAMAPVANAPPAPLRVILPRRCPLTDATLPFPAPAMSVVAKRRCRTGALQNIPIIVALTQKYFYRRDKLQEKVTTLFIASLAYFAVMIVSLRQELSTWITQREETAEENFRKARQGTWSSPWRPPVLSWDAAARPPTAARRTPHARRQMFTNRMNRLRVPVARETPSGNRLRRRRGRRGPRGTAAVLGCLITASDADVLGYCVGPHGREL</sequence>
<evidence type="ECO:0000313" key="2">
    <source>
        <dbReference type="Proteomes" id="UP000299102"/>
    </source>
</evidence>
<reference evidence="1 2" key="1">
    <citation type="journal article" date="2019" name="Commun. Biol.">
        <title>The bagworm genome reveals a unique fibroin gene that provides high tensile strength.</title>
        <authorList>
            <person name="Kono N."/>
            <person name="Nakamura H."/>
            <person name="Ohtoshi R."/>
            <person name="Tomita M."/>
            <person name="Numata K."/>
            <person name="Arakawa K."/>
        </authorList>
    </citation>
    <scope>NUCLEOTIDE SEQUENCE [LARGE SCALE GENOMIC DNA]</scope>
</reference>
<evidence type="ECO:0000313" key="1">
    <source>
        <dbReference type="EMBL" id="GBP56960.1"/>
    </source>
</evidence>
<proteinExistence type="predicted"/>
<protein>
    <submittedName>
        <fullName evidence="1">Uncharacterized protein</fullName>
    </submittedName>
</protein>
<accession>A0A4C1X1K9</accession>
<dbReference type="EMBL" id="BGZK01000705">
    <property type="protein sequence ID" value="GBP56960.1"/>
    <property type="molecule type" value="Genomic_DNA"/>
</dbReference>
<comment type="caution">
    <text evidence="1">The sequence shown here is derived from an EMBL/GenBank/DDBJ whole genome shotgun (WGS) entry which is preliminary data.</text>
</comment>
<name>A0A4C1X1K9_EUMVA</name>
<keyword evidence="2" id="KW-1185">Reference proteome</keyword>
<organism evidence="1 2">
    <name type="scientific">Eumeta variegata</name>
    <name type="common">Bagworm moth</name>
    <name type="synonym">Eumeta japonica</name>
    <dbReference type="NCBI Taxonomy" id="151549"/>
    <lineage>
        <taxon>Eukaryota</taxon>
        <taxon>Metazoa</taxon>
        <taxon>Ecdysozoa</taxon>
        <taxon>Arthropoda</taxon>
        <taxon>Hexapoda</taxon>
        <taxon>Insecta</taxon>
        <taxon>Pterygota</taxon>
        <taxon>Neoptera</taxon>
        <taxon>Endopterygota</taxon>
        <taxon>Lepidoptera</taxon>
        <taxon>Glossata</taxon>
        <taxon>Ditrysia</taxon>
        <taxon>Tineoidea</taxon>
        <taxon>Psychidae</taxon>
        <taxon>Oiketicinae</taxon>
        <taxon>Eumeta</taxon>
    </lineage>
</organism>
<dbReference type="AlphaFoldDB" id="A0A4C1X1K9"/>
<gene>
    <name evidence="1" type="ORF">EVAR_79096_1</name>
</gene>